<dbReference type="AlphaFoldDB" id="A0AAU9PM46"/>
<reference evidence="2 3" key="1">
    <citation type="submission" date="2022-01" db="EMBL/GenBank/DDBJ databases">
        <authorList>
            <person name="Xiong W."/>
            <person name="Schranz E."/>
        </authorList>
    </citation>
    <scope>NUCLEOTIDE SEQUENCE [LARGE SCALE GENOMIC DNA]</scope>
</reference>
<evidence type="ECO:0000256" key="1">
    <source>
        <dbReference type="SAM" id="MobiDB-lite"/>
    </source>
</evidence>
<proteinExistence type="predicted"/>
<dbReference type="Proteomes" id="UP001157418">
    <property type="component" value="Unassembled WGS sequence"/>
</dbReference>
<comment type="caution">
    <text evidence="2">The sequence shown here is derived from an EMBL/GenBank/DDBJ whole genome shotgun (WGS) entry which is preliminary data.</text>
</comment>
<feature type="compositionally biased region" description="Acidic residues" evidence="1">
    <location>
        <begin position="35"/>
        <end position="48"/>
    </location>
</feature>
<protein>
    <submittedName>
        <fullName evidence="2">Uncharacterized protein</fullName>
    </submittedName>
</protein>
<evidence type="ECO:0000313" key="3">
    <source>
        <dbReference type="Proteomes" id="UP001157418"/>
    </source>
</evidence>
<organism evidence="2 3">
    <name type="scientific">Lactuca virosa</name>
    <dbReference type="NCBI Taxonomy" id="75947"/>
    <lineage>
        <taxon>Eukaryota</taxon>
        <taxon>Viridiplantae</taxon>
        <taxon>Streptophyta</taxon>
        <taxon>Embryophyta</taxon>
        <taxon>Tracheophyta</taxon>
        <taxon>Spermatophyta</taxon>
        <taxon>Magnoliopsida</taxon>
        <taxon>eudicotyledons</taxon>
        <taxon>Gunneridae</taxon>
        <taxon>Pentapetalae</taxon>
        <taxon>asterids</taxon>
        <taxon>campanulids</taxon>
        <taxon>Asterales</taxon>
        <taxon>Asteraceae</taxon>
        <taxon>Cichorioideae</taxon>
        <taxon>Cichorieae</taxon>
        <taxon>Lactucinae</taxon>
        <taxon>Lactuca</taxon>
    </lineage>
</organism>
<gene>
    <name evidence="2" type="ORF">LVIROSA_LOCUS36637</name>
</gene>
<feature type="region of interest" description="Disordered" evidence="1">
    <location>
        <begin position="1"/>
        <end position="91"/>
    </location>
</feature>
<evidence type="ECO:0000313" key="2">
    <source>
        <dbReference type="EMBL" id="CAH1451270.1"/>
    </source>
</evidence>
<sequence>MEGAGSWRTSSLPAEEQSVPGAIDTAETPTMLTVSEEDLMEDNDEIEADGTIGSEPSDPDYTPTEHISPDPSEHDYTPTEPEHINSNYEPD</sequence>
<accession>A0AAU9PM46</accession>
<feature type="compositionally biased region" description="Basic and acidic residues" evidence="1">
    <location>
        <begin position="67"/>
        <end position="83"/>
    </location>
</feature>
<dbReference type="EMBL" id="CAKMRJ010005745">
    <property type="protein sequence ID" value="CAH1451270.1"/>
    <property type="molecule type" value="Genomic_DNA"/>
</dbReference>
<name>A0AAU9PM46_9ASTR</name>
<keyword evidence="3" id="KW-1185">Reference proteome</keyword>